<evidence type="ECO:0000256" key="1">
    <source>
        <dbReference type="SAM" id="MobiDB-lite"/>
    </source>
</evidence>
<keyword evidence="4" id="KW-1185">Reference proteome</keyword>
<evidence type="ECO:0000313" key="3">
    <source>
        <dbReference type="EMBL" id="MDY0883125.1"/>
    </source>
</evidence>
<dbReference type="InterPro" id="IPR011990">
    <property type="entry name" value="TPR-like_helical_dom_sf"/>
</dbReference>
<feature type="compositionally biased region" description="Low complexity" evidence="1">
    <location>
        <begin position="154"/>
        <end position="165"/>
    </location>
</feature>
<feature type="chain" id="PRO_5047180390" evidence="2">
    <location>
        <begin position="24"/>
        <end position="588"/>
    </location>
</feature>
<dbReference type="Pfam" id="PF08238">
    <property type="entry name" value="Sel1"/>
    <property type="match status" value="4"/>
</dbReference>
<dbReference type="PANTHER" id="PTHR11102">
    <property type="entry name" value="SEL-1-LIKE PROTEIN"/>
    <property type="match status" value="1"/>
</dbReference>
<proteinExistence type="predicted"/>
<feature type="signal peptide" evidence="2">
    <location>
        <begin position="1"/>
        <end position="23"/>
    </location>
</feature>
<dbReference type="EMBL" id="JAXCLW010000002">
    <property type="protein sequence ID" value="MDY0883125.1"/>
    <property type="molecule type" value="Genomic_DNA"/>
</dbReference>
<dbReference type="PANTHER" id="PTHR11102:SF160">
    <property type="entry name" value="ERAD-ASSOCIATED E3 UBIQUITIN-PROTEIN LIGASE COMPONENT HRD3"/>
    <property type="match status" value="1"/>
</dbReference>
<keyword evidence="2" id="KW-0732">Signal</keyword>
<dbReference type="RefSeq" id="WP_320508173.1">
    <property type="nucleotide sequence ID" value="NZ_JAXCLW010000002.1"/>
</dbReference>
<name>A0ABU5EAW5_9PROT</name>
<feature type="compositionally biased region" description="Polar residues" evidence="1">
    <location>
        <begin position="275"/>
        <end position="286"/>
    </location>
</feature>
<protein>
    <submittedName>
        <fullName evidence="3">Tetratricopeptide repeat protein</fullName>
    </submittedName>
</protein>
<evidence type="ECO:0000256" key="2">
    <source>
        <dbReference type="SAM" id="SignalP"/>
    </source>
</evidence>
<feature type="region of interest" description="Disordered" evidence="1">
    <location>
        <begin position="142"/>
        <end position="167"/>
    </location>
</feature>
<accession>A0ABU5EAW5</accession>
<feature type="compositionally biased region" description="Low complexity" evidence="1">
    <location>
        <begin position="246"/>
        <end position="261"/>
    </location>
</feature>
<dbReference type="InterPro" id="IPR050767">
    <property type="entry name" value="Sel1_AlgK"/>
</dbReference>
<dbReference type="SMART" id="SM00671">
    <property type="entry name" value="SEL1"/>
    <property type="match status" value="4"/>
</dbReference>
<organism evidence="3 4">
    <name type="scientific">Dongia soli</name>
    <dbReference type="NCBI Taxonomy" id="600628"/>
    <lineage>
        <taxon>Bacteria</taxon>
        <taxon>Pseudomonadati</taxon>
        <taxon>Pseudomonadota</taxon>
        <taxon>Alphaproteobacteria</taxon>
        <taxon>Rhodospirillales</taxon>
        <taxon>Dongiaceae</taxon>
        <taxon>Dongia</taxon>
    </lineage>
</organism>
<dbReference type="InterPro" id="IPR006597">
    <property type="entry name" value="Sel1-like"/>
</dbReference>
<evidence type="ECO:0000313" key="4">
    <source>
        <dbReference type="Proteomes" id="UP001279642"/>
    </source>
</evidence>
<comment type="caution">
    <text evidence="3">The sequence shown here is derived from an EMBL/GenBank/DDBJ whole genome shotgun (WGS) entry which is preliminary data.</text>
</comment>
<reference evidence="3 4" key="1">
    <citation type="journal article" date="2016" name="Antonie Van Leeuwenhoek">
        <title>Dongia soli sp. nov., isolated from soil from Dokdo, Korea.</title>
        <authorList>
            <person name="Kim D.U."/>
            <person name="Lee H."/>
            <person name="Kim H."/>
            <person name="Kim S.G."/>
            <person name="Ka J.O."/>
        </authorList>
    </citation>
    <scope>NUCLEOTIDE SEQUENCE [LARGE SCALE GENOMIC DNA]</scope>
    <source>
        <strain evidence="3 4">D78</strain>
    </source>
</reference>
<feature type="region of interest" description="Disordered" evidence="1">
    <location>
        <begin position="215"/>
        <end position="289"/>
    </location>
</feature>
<dbReference type="SUPFAM" id="SSF81901">
    <property type="entry name" value="HCP-like"/>
    <property type="match status" value="2"/>
</dbReference>
<sequence>MKIITRAALLTFLTACAASPAWAGFQEGADAYNQGDYQTALNEWMTAANAGDPQAQNAIGALYDHGLGVLEDTAEAFRWYSMAAQQNYPLAMRNLGSMYAAGRGVPYSLQQAQLWLGKAAAAGDQIAVSRLSALPPVSNAPGDPVKKPLFPGQAAAPTAAPSTTADGFGSNAGSANLLSALDSKAAAAAAAANQPTEKGQSAAASSATSDMAVAEVASAPAEASEAPAPAADPVPEVQSSTAESQPAVSAASEATSSSETPSSDRTKPLVFPPVASSSGADSTTPETDPAVATLQQASVAAETKTGNWLLGQWQGPSLGCPPDGGMEFLAGETRSYLNGRIAVTLKANYVLQGDRIIVSNPGAEGSYTYRLISADSFSIESAPPIMPASIIGAVYKRCGAPPAATPSAQAVPAPTPTKSVPASTTLSANAAGEIDTPKADDAKTADVKSGWDAFEKGDYKQALAIWEPQAEKGDPNLQLLVGSMYDYGQGVTTDKKEALKWYLMAAQQGSGRGQYAAGTLLGRGGDGVQPNLVEAYKWLTLASRSLAAQPGQVTPSHALQLRREIARQMSKADIAKAETLAGDFHTQG</sequence>
<feature type="compositionally biased region" description="Low complexity" evidence="1">
    <location>
        <begin position="215"/>
        <end position="237"/>
    </location>
</feature>
<dbReference type="Proteomes" id="UP001279642">
    <property type="component" value="Unassembled WGS sequence"/>
</dbReference>
<gene>
    <name evidence="3" type="ORF">SMD27_09735</name>
</gene>
<dbReference type="Gene3D" id="1.25.40.10">
    <property type="entry name" value="Tetratricopeptide repeat domain"/>
    <property type="match status" value="2"/>
</dbReference>